<dbReference type="PIRSF" id="PIRSF017199">
    <property type="entry name" value="mRNA_splic_U5"/>
    <property type="match status" value="1"/>
</dbReference>
<sequence length="149" mass="17313">MSLYLNKLARKHDIDQAIRQTEDLVVVLRFGKESESITMQLDEILCKTSALLANMAKIYTIDMNAIPVYRDYFDISISPSTVFFFNAQHMKVDYNTPDHTKFIGTFKNKQDFIDLIETIYRGAMRGKVMVKSPIAFTDVSQYELLYKDF</sequence>
<comment type="subcellular location">
    <subcellularLocation>
        <location evidence="1 9">Nucleus</location>
    </subcellularLocation>
</comment>
<dbReference type="AlphaFoldDB" id="T1IM47"/>
<dbReference type="HOGENOM" id="CLU_117348_1_0_1"/>
<dbReference type="GO" id="GO:0046540">
    <property type="term" value="C:U4/U6 x U5 tri-snRNP complex"/>
    <property type="evidence" value="ECO:0007669"/>
    <property type="project" value="UniProtKB-UniRule"/>
</dbReference>
<dbReference type="STRING" id="126957.T1IM47"/>
<evidence type="ECO:0000256" key="2">
    <source>
        <dbReference type="ARBA" id="ARBA00008241"/>
    </source>
</evidence>
<dbReference type="PhylomeDB" id="T1IM47"/>
<evidence type="ECO:0000256" key="5">
    <source>
        <dbReference type="ARBA" id="ARBA00023242"/>
    </source>
</evidence>
<keyword evidence="4 9" id="KW-0508">mRNA splicing</keyword>
<organism evidence="10 11">
    <name type="scientific">Strigamia maritima</name>
    <name type="common">European centipede</name>
    <name type="synonym">Geophilus maritimus</name>
    <dbReference type="NCBI Taxonomy" id="126957"/>
    <lineage>
        <taxon>Eukaryota</taxon>
        <taxon>Metazoa</taxon>
        <taxon>Ecdysozoa</taxon>
        <taxon>Arthropoda</taxon>
        <taxon>Myriapoda</taxon>
        <taxon>Chilopoda</taxon>
        <taxon>Pleurostigmophora</taxon>
        <taxon>Geophilomorpha</taxon>
        <taxon>Linotaeniidae</taxon>
        <taxon>Strigamia</taxon>
    </lineage>
</organism>
<dbReference type="SUPFAM" id="SSF52833">
    <property type="entry name" value="Thioredoxin-like"/>
    <property type="match status" value="1"/>
</dbReference>
<evidence type="ECO:0000313" key="10">
    <source>
        <dbReference type="EnsemblMetazoa" id="SMAR002041-PA"/>
    </source>
</evidence>
<protein>
    <recommendedName>
        <fullName evidence="9">Thioredoxin-like protein</fullName>
    </recommendedName>
</protein>
<dbReference type="EMBL" id="JH430968">
    <property type="status" value="NOT_ANNOTATED_CDS"/>
    <property type="molecule type" value="Genomic_DNA"/>
</dbReference>
<comment type="function">
    <text evidence="7">Essential role in pre-mRNA splicing. Required in cell cycle progression for S/G(2) transition.</text>
</comment>
<dbReference type="PANTHER" id="PTHR12052:SF4">
    <property type="entry name" value="THIOREDOXIN-LIKE PROTEIN 4B"/>
    <property type="match status" value="1"/>
</dbReference>
<reference evidence="11" key="1">
    <citation type="submission" date="2011-05" db="EMBL/GenBank/DDBJ databases">
        <authorList>
            <person name="Richards S.R."/>
            <person name="Qu J."/>
            <person name="Jiang H."/>
            <person name="Jhangiani S.N."/>
            <person name="Agravi P."/>
            <person name="Goodspeed R."/>
            <person name="Gross S."/>
            <person name="Mandapat C."/>
            <person name="Jackson L."/>
            <person name="Mathew T."/>
            <person name="Pu L."/>
            <person name="Thornton R."/>
            <person name="Saada N."/>
            <person name="Wilczek-Boney K.B."/>
            <person name="Lee S."/>
            <person name="Kovar C."/>
            <person name="Wu Y."/>
            <person name="Scherer S.E."/>
            <person name="Worley K.C."/>
            <person name="Muzny D.M."/>
            <person name="Gibbs R."/>
        </authorList>
    </citation>
    <scope>NUCLEOTIDE SEQUENCE</scope>
    <source>
        <strain evidence="11">Brora</strain>
    </source>
</reference>
<comment type="subunit">
    <text evidence="8">Homodimer. Interacts with the U5-102 kDa protein subunit of the spliceosome.</text>
</comment>
<keyword evidence="5 9" id="KW-0539">Nucleus</keyword>
<dbReference type="GO" id="GO:0005681">
    <property type="term" value="C:spliceosomal complex"/>
    <property type="evidence" value="ECO:0007669"/>
    <property type="project" value="TreeGrafter"/>
</dbReference>
<name>T1IM47_STRMM</name>
<evidence type="ECO:0000256" key="4">
    <source>
        <dbReference type="ARBA" id="ARBA00023187"/>
    </source>
</evidence>
<evidence type="ECO:0000256" key="3">
    <source>
        <dbReference type="ARBA" id="ARBA00022664"/>
    </source>
</evidence>
<dbReference type="Gene3D" id="3.40.30.10">
    <property type="entry name" value="Glutaredoxin"/>
    <property type="match status" value="1"/>
</dbReference>
<comment type="similarity">
    <text evidence="2 9">Belongs to the DIM1 family.</text>
</comment>
<dbReference type="OMA" id="NIPKYEL"/>
<evidence type="ECO:0000256" key="7">
    <source>
        <dbReference type="ARBA" id="ARBA00060348"/>
    </source>
</evidence>
<dbReference type="GO" id="GO:0005682">
    <property type="term" value="C:U5 snRNP"/>
    <property type="evidence" value="ECO:0007669"/>
    <property type="project" value="UniProtKB-UniRule"/>
</dbReference>
<evidence type="ECO:0000256" key="6">
    <source>
        <dbReference type="ARBA" id="ARBA00023306"/>
    </source>
</evidence>
<proteinExistence type="inferred from homology"/>
<evidence type="ECO:0000313" key="11">
    <source>
        <dbReference type="Proteomes" id="UP000014500"/>
    </source>
</evidence>
<keyword evidence="6" id="KW-0131">Cell cycle</keyword>
<keyword evidence="3 9" id="KW-0507">mRNA processing</keyword>
<accession>T1IM47</accession>
<dbReference type="Proteomes" id="UP000014500">
    <property type="component" value="Unassembled WGS sequence"/>
</dbReference>
<evidence type="ECO:0000256" key="1">
    <source>
        <dbReference type="ARBA" id="ARBA00004123"/>
    </source>
</evidence>
<keyword evidence="11" id="KW-1185">Reference proteome</keyword>
<dbReference type="FunFam" id="3.40.30.10:FF:000059">
    <property type="entry name" value="Thioredoxin-like protein"/>
    <property type="match status" value="1"/>
</dbReference>
<evidence type="ECO:0000256" key="8">
    <source>
        <dbReference type="ARBA" id="ARBA00063722"/>
    </source>
</evidence>
<dbReference type="Pfam" id="PF02966">
    <property type="entry name" value="DIM1"/>
    <property type="match status" value="1"/>
</dbReference>
<dbReference type="InterPro" id="IPR004123">
    <property type="entry name" value="Dim1"/>
</dbReference>
<dbReference type="EnsemblMetazoa" id="SMAR002041-RA">
    <property type="protein sequence ID" value="SMAR002041-PA"/>
    <property type="gene ID" value="SMAR002041"/>
</dbReference>
<evidence type="ECO:0000256" key="9">
    <source>
        <dbReference type="PIRNR" id="PIRNR017199"/>
    </source>
</evidence>
<dbReference type="InterPro" id="IPR036249">
    <property type="entry name" value="Thioredoxin-like_sf"/>
</dbReference>
<dbReference type="PANTHER" id="PTHR12052">
    <property type="entry name" value="THIOREDOXIN-LIKE PROTEN 4A, 4B"/>
    <property type="match status" value="1"/>
</dbReference>
<dbReference type="SMART" id="SM01410">
    <property type="entry name" value="DIM1"/>
    <property type="match status" value="1"/>
</dbReference>
<comment type="function">
    <text evidence="9">Plays role in pre-mRNA splicing.</text>
</comment>
<reference evidence="10" key="2">
    <citation type="submission" date="2015-02" db="UniProtKB">
        <authorList>
            <consortium name="EnsemblMetazoa"/>
        </authorList>
    </citation>
    <scope>IDENTIFICATION</scope>
</reference>
<dbReference type="GO" id="GO:0000398">
    <property type="term" value="P:mRNA splicing, via spliceosome"/>
    <property type="evidence" value="ECO:0007669"/>
    <property type="project" value="InterPro"/>
</dbReference>
<dbReference type="eggNOG" id="KOG3414">
    <property type="taxonomic scope" value="Eukaryota"/>
</dbReference>